<evidence type="ECO:0000256" key="11">
    <source>
        <dbReference type="HAMAP-Rule" id="MF_01013"/>
    </source>
</evidence>
<evidence type="ECO:0000256" key="3">
    <source>
        <dbReference type="ARBA" id="ARBA00009667"/>
    </source>
</evidence>
<comment type="pathway">
    <text evidence="2 11">Amino-acid biosynthesis; L-histidine biosynthesis; L-histidine from 5-phospho-alpha-D-ribose 1-diphosphate: step 5/9.</text>
</comment>
<keyword evidence="5 11" id="KW-0963">Cytoplasm</keyword>
<dbReference type="Gene3D" id="3.20.20.70">
    <property type="entry name" value="Aldolase class I"/>
    <property type="match status" value="1"/>
</dbReference>
<feature type="active site" evidence="11">
    <location>
        <position position="22"/>
    </location>
</feature>
<evidence type="ECO:0000256" key="8">
    <source>
        <dbReference type="ARBA" id="ARBA00023239"/>
    </source>
</evidence>
<keyword evidence="7 11" id="KW-0368">Histidine biosynthesis</keyword>
<dbReference type="GO" id="GO:0000107">
    <property type="term" value="F:imidazoleglycerol-phosphate synthase activity"/>
    <property type="evidence" value="ECO:0007669"/>
    <property type="project" value="UniProtKB-UniRule"/>
</dbReference>
<comment type="caution">
    <text evidence="13">The sequence shown here is derived from an EMBL/GenBank/DDBJ whole genome shotgun (WGS) entry which is preliminary data.</text>
</comment>
<dbReference type="CDD" id="cd04731">
    <property type="entry name" value="HisF"/>
    <property type="match status" value="1"/>
</dbReference>
<evidence type="ECO:0000256" key="6">
    <source>
        <dbReference type="ARBA" id="ARBA00022605"/>
    </source>
</evidence>
<dbReference type="GeneID" id="99728136"/>
<dbReference type="GO" id="GO:0005737">
    <property type="term" value="C:cytoplasm"/>
    <property type="evidence" value="ECO:0007669"/>
    <property type="project" value="UniProtKB-SubCell"/>
</dbReference>
<dbReference type="InterPro" id="IPR006062">
    <property type="entry name" value="His_biosynth"/>
</dbReference>
<dbReference type="PANTHER" id="PTHR21235">
    <property type="entry name" value="IMIDAZOLE GLYCEROL PHOSPHATE SYNTHASE SUBUNIT HISF/H IGP SYNTHASE SUBUNIT HISF/H"/>
    <property type="match status" value="1"/>
</dbReference>
<evidence type="ECO:0000313" key="15">
    <source>
        <dbReference type="Proteomes" id="UP000078084"/>
    </source>
</evidence>
<evidence type="ECO:0000256" key="1">
    <source>
        <dbReference type="ARBA" id="ARBA00004496"/>
    </source>
</evidence>
<evidence type="ECO:0000313" key="13">
    <source>
        <dbReference type="EMBL" id="KKO70988.1"/>
    </source>
</evidence>
<protein>
    <recommendedName>
        <fullName evidence="11">Imidazole glycerol phosphate synthase subunit HisF</fullName>
        <ecNumber evidence="11">4.3.2.10</ecNumber>
    </recommendedName>
    <alternativeName>
        <fullName evidence="11">IGP synthase cyclase subunit</fullName>
    </alternativeName>
    <alternativeName>
        <fullName evidence="11">IGP synthase subunit HisF</fullName>
    </alternativeName>
    <alternativeName>
        <fullName evidence="11">ImGP synthase subunit HisF</fullName>
        <shortName evidence="11">IGPS subunit HisF</shortName>
    </alternativeName>
</protein>
<comment type="catalytic activity">
    <reaction evidence="10 11">
        <text>5-[(5-phospho-1-deoxy-D-ribulos-1-ylimino)methylamino]-1-(5-phospho-beta-D-ribosyl)imidazole-4-carboxamide + L-glutamine = D-erythro-1-(imidazol-4-yl)glycerol 3-phosphate + 5-amino-1-(5-phospho-beta-D-ribosyl)imidazole-4-carboxamide + L-glutamate + H(+)</text>
        <dbReference type="Rhea" id="RHEA:24793"/>
        <dbReference type="ChEBI" id="CHEBI:15378"/>
        <dbReference type="ChEBI" id="CHEBI:29985"/>
        <dbReference type="ChEBI" id="CHEBI:58278"/>
        <dbReference type="ChEBI" id="CHEBI:58359"/>
        <dbReference type="ChEBI" id="CHEBI:58475"/>
        <dbReference type="ChEBI" id="CHEBI:58525"/>
        <dbReference type="EC" id="4.3.2.10"/>
    </reaction>
</comment>
<dbReference type="InterPro" id="IPR013785">
    <property type="entry name" value="Aldolase_TIM"/>
</dbReference>
<comment type="similarity">
    <text evidence="3 11 12">Belongs to the HisA/HisF family.</text>
</comment>
<comment type="subcellular location">
    <subcellularLocation>
        <location evidence="1 11">Cytoplasm</location>
    </subcellularLocation>
</comment>
<dbReference type="InterPro" id="IPR050064">
    <property type="entry name" value="IGPS_HisA/HisF"/>
</dbReference>
<dbReference type="AlphaFoldDB" id="A0A171KQ21"/>
<comment type="subunit">
    <text evidence="4 11">Heterodimer of HisH and HisF.</text>
</comment>
<dbReference type="Pfam" id="PF00977">
    <property type="entry name" value="His_biosynth"/>
    <property type="match status" value="1"/>
</dbReference>
<reference evidence="13 15" key="1">
    <citation type="submission" date="2015-04" db="EMBL/GenBank/DDBJ databases">
        <title>Genome sequence of Kerstersia gyiorum CG1.</title>
        <authorList>
            <person name="Greninger A.L."/>
            <person name="Kozyreva V."/>
            <person name="Chaturvedi V."/>
        </authorList>
    </citation>
    <scope>NUCLEOTIDE SEQUENCE [LARGE SCALE GENOMIC DNA]</scope>
    <source>
        <strain evidence="13 15">CG1</strain>
    </source>
</reference>
<sequence>MSADTSSSAASGLTRRIIPCLDVTAGRVVKGVNFVNLVDAGDPVEIARRYDAQGADELTFLDITATSDGRDLILPIIEQVASQVFIPLTVGGGVRVVADIQRLLNAGADKVSINSAAITNPELVRDAADYHGSQCIVVAIDARRAPDAADGTPRWEVYSHGGRKATGLDVVEWARRMASYGAGEILLTSMDRDGTRSGFDLALTRAVSDAVPVPVIASGGVGGLQDLADGLTEGGASAVLAASIFHYGQHTVGEAKAYLAERGIPVRLEARP</sequence>
<dbReference type="UniPathway" id="UPA00031">
    <property type="reaction ID" value="UER00010"/>
</dbReference>
<dbReference type="SUPFAM" id="SSF51366">
    <property type="entry name" value="Ribulose-phoshate binding barrel"/>
    <property type="match status" value="1"/>
</dbReference>
<dbReference type="EMBL" id="SGWZ01000001">
    <property type="protein sequence ID" value="RZS73168.1"/>
    <property type="molecule type" value="Genomic_DNA"/>
</dbReference>
<dbReference type="STRING" id="206506.AAV32_13420"/>
<evidence type="ECO:0000256" key="5">
    <source>
        <dbReference type="ARBA" id="ARBA00022490"/>
    </source>
</evidence>
<feature type="active site" evidence="11">
    <location>
        <position position="141"/>
    </location>
</feature>
<reference evidence="14 16" key="2">
    <citation type="submission" date="2019-02" db="EMBL/GenBank/DDBJ databases">
        <title>Genomic Encyclopedia of Type Strains, Phase IV (KMG-IV): sequencing the most valuable type-strain genomes for metagenomic binning, comparative biology and taxonomic classification.</title>
        <authorList>
            <person name="Goeker M."/>
        </authorList>
    </citation>
    <scope>NUCLEOTIDE SEQUENCE [LARGE SCALE GENOMIC DNA]</scope>
    <source>
        <strain evidence="14 16">DSM 16618</strain>
    </source>
</reference>
<dbReference type="InterPro" id="IPR004651">
    <property type="entry name" value="HisF"/>
</dbReference>
<keyword evidence="15" id="KW-1185">Reference proteome</keyword>
<organism evidence="13 15">
    <name type="scientific">Kerstersia gyiorum</name>
    <dbReference type="NCBI Taxonomy" id="206506"/>
    <lineage>
        <taxon>Bacteria</taxon>
        <taxon>Pseudomonadati</taxon>
        <taxon>Pseudomonadota</taxon>
        <taxon>Betaproteobacteria</taxon>
        <taxon>Burkholderiales</taxon>
        <taxon>Alcaligenaceae</taxon>
        <taxon>Kerstersia</taxon>
    </lineage>
</organism>
<evidence type="ECO:0000256" key="7">
    <source>
        <dbReference type="ARBA" id="ARBA00023102"/>
    </source>
</evidence>
<evidence type="ECO:0000313" key="14">
    <source>
        <dbReference type="EMBL" id="RZS73168.1"/>
    </source>
</evidence>
<gene>
    <name evidence="11" type="primary">hisF</name>
    <name evidence="13" type="ORF">AAV32_13420</name>
    <name evidence="14" type="ORF">EV679_0357</name>
</gene>
<accession>A0A171KQ21</accession>
<evidence type="ECO:0000256" key="4">
    <source>
        <dbReference type="ARBA" id="ARBA00011152"/>
    </source>
</evidence>
<dbReference type="GO" id="GO:0016829">
    <property type="term" value="F:lyase activity"/>
    <property type="evidence" value="ECO:0007669"/>
    <property type="project" value="UniProtKB-KW"/>
</dbReference>
<evidence type="ECO:0000256" key="2">
    <source>
        <dbReference type="ARBA" id="ARBA00005091"/>
    </source>
</evidence>
<keyword evidence="8 11" id="KW-0456">Lyase</keyword>
<comment type="function">
    <text evidence="9 11">IGPS catalyzes the conversion of PRFAR and glutamine to IGP, AICAR and glutamate. The HisF subunit catalyzes the cyclization activity that produces IGP and AICAR from PRFAR using the ammonia provided by the HisH subunit.</text>
</comment>
<dbReference type="EC" id="4.3.2.10" evidence="11"/>
<dbReference type="PATRIC" id="fig|206506.3.peg.2850"/>
<dbReference type="PANTHER" id="PTHR21235:SF2">
    <property type="entry name" value="IMIDAZOLE GLYCEROL PHOSPHATE SYNTHASE HISHF"/>
    <property type="match status" value="1"/>
</dbReference>
<evidence type="ECO:0000256" key="12">
    <source>
        <dbReference type="RuleBase" id="RU003657"/>
    </source>
</evidence>
<dbReference type="Proteomes" id="UP000292039">
    <property type="component" value="Unassembled WGS sequence"/>
</dbReference>
<dbReference type="Proteomes" id="UP000078084">
    <property type="component" value="Unassembled WGS sequence"/>
</dbReference>
<evidence type="ECO:0000256" key="9">
    <source>
        <dbReference type="ARBA" id="ARBA00025475"/>
    </source>
</evidence>
<dbReference type="GO" id="GO:0000105">
    <property type="term" value="P:L-histidine biosynthetic process"/>
    <property type="evidence" value="ECO:0007669"/>
    <property type="project" value="UniProtKB-UniRule"/>
</dbReference>
<dbReference type="NCBIfam" id="TIGR00735">
    <property type="entry name" value="hisF"/>
    <property type="match status" value="1"/>
</dbReference>
<dbReference type="EMBL" id="LBNE01000010">
    <property type="protein sequence ID" value="KKO70988.1"/>
    <property type="molecule type" value="Genomic_DNA"/>
</dbReference>
<dbReference type="OrthoDB" id="9781903at2"/>
<dbReference type="RefSeq" id="WP_068373170.1">
    <property type="nucleotide sequence ID" value="NZ_CBCSEB010000003.1"/>
</dbReference>
<keyword evidence="6 11" id="KW-0028">Amino-acid biosynthesis</keyword>
<dbReference type="InterPro" id="IPR011060">
    <property type="entry name" value="RibuloseP-bd_barrel"/>
</dbReference>
<dbReference type="FunFam" id="3.20.20.70:FF:000006">
    <property type="entry name" value="Imidazole glycerol phosphate synthase subunit HisF"/>
    <property type="match status" value="1"/>
</dbReference>
<dbReference type="HAMAP" id="MF_01013">
    <property type="entry name" value="HisF"/>
    <property type="match status" value="1"/>
</dbReference>
<proteinExistence type="inferred from homology"/>
<evidence type="ECO:0000256" key="10">
    <source>
        <dbReference type="ARBA" id="ARBA00047838"/>
    </source>
</evidence>
<evidence type="ECO:0000313" key="16">
    <source>
        <dbReference type="Proteomes" id="UP000292039"/>
    </source>
</evidence>
<name>A0A171KQ21_9BURK</name>